<name>A0ABS1VQ93_9ACTN</name>
<gene>
    <name evidence="2" type="ORF">JKJ07_21600</name>
</gene>
<proteinExistence type="predicted"/>
<evidence type="ECO:0000313" key="3">
    <source>
        <dbReference type="Proteomes" id="UP000598996"/>
    </source>
</evidence>
<keyword evidence="1" id="KW-0812">Transmembrane</keyword>
<evidence type="ECO:0000313" key="2">
    <source>
        <dbReference type="EMBL" id="MBL7256898.1"/>
    </source>
</evidence>
<reference evidence="2 3" key="1">
    <citation type="submission" date="2021-01" db="EMBL/GenBank/DDBJ databases">
        <title>Actinoplanes sp. nov. LDG1-01 isolated from lichen.</title>
        <authorList>
            <person name="Saeng-In P."/>
            <person name="Phongsopitanun W."/>
            <person name="Kanchanasin P."/>
            <person name="Yuki M."/>
            <person name="Kudo T."/>
            <person name="Ohkuma M."/>
            <person name="Tanasupawat S."/>
        </authorList>
    </citation>
    <scope>NUCLEOTIDE SEQUENCE [LARGE SCALE GENOMIC DNA]</scope>
    <source>
        <strain evidence="2 3">LDG1-01</strain>
    </source>
</reference>
<protein>
    <submittedName>
        <fullName evidence="2">Porin</fullName>
    </submittedName>
</protein>
<keyword evidence="1" id="KW-0472">Membrane</keyword>
<evidence type="ECO:0000256" key="1">
    <source>
        <dbReference type="SAM" id="Phobius"/>
    </source>
</evidence>
<keyword evidence="1" id="KW-1133">Transmembrane helix</keyword>
<dbReference type="RefSeq" id="WP_202993511.1">
    <property type="nucleotide sequence ID" value="NZ_JAENHO010000006.1"/>
</dbReference>
<dbReference type="Proteomes" id="UP000598996">
    <property type="component" value="Unassembled WGS sequence"/>
</dbReference>
<comment type="caution">
    <text evidence="2">The sequence shown here is derived from an EMBL/GenBank/DDBJ whole genome shotgun (WGS) entry which is preliminary data.</text>
</comment>
<dbReference type="EMBL" id="JAENHO010000006">
    <property type="protein sequence ID" value="MBL7256898.1"/>
    <property type="molecule type" value="Genomic_DNA"/>
</dbReference>
<sequence>MSTAPQAAPDRSRWVVVALVAGLVVAAAVYAISGLVLGGDDARDAKAGDCLASDKQVEDEGTTRTGANLVDCSAEDARFTVVARVDGESSTQSDSCNKFFQEKEEFYVYANGDDRGYLLCLRPRA</sequence>
<feature type="transmembrane region" description="Helical" evidence="1">
    <location>
        <begin position="14"/>
        <end position="37"/>
    </location>
</feature>
<keyword evidence="3" id="KW-1185">Reference proteome</keyword>
<organism evidence="2 3">
    <name type="scientific">Paractinoplanes lichenicola</name>
    <dbReference type="NCBI Taxonomy" id="2802976"/>
    <lineage>
        <taxon>Bacteria</taxon>
        <taxon>Bacillati</taxon>
        <taxon>Actinomycetota</taxon>
        <taxon>Actinomycetes</taxon>
        <taxon>Micromonosporales</taxon>
        <taxon>Micromonosporaceae</taxon>
        <taxon>Paractinoplanes</taxon>
    </lineage>
</organism>
<accession>A0ABS1VQ93</accession>